<accession>A0A4R2LRX4</accession>
<dbReference type="Proteomes" id="UP000295600">
    <property type="component" value="Unassembled WGS sequence"/>
</dbReference>
<name>A0A4R2LRX4_9BACE</name>
<sequence length="115" mass="13786">MFLFSLYMRQTDHKSSLSNVKFGNIQADQSENTTSRLLLSLCFSKTALDFLSVLSFIRFFFEFLLCRFGFFFQKSYVQLLVNQITTLWWKFFIQVVRIIIKTHFLQPHRYFAGLQ</sequence>
<dbReference type="AlphaFoldDB" id="A0A4R2LRX4"/>
<protein>
    <submittedName>
        <fullName evidence="1">Uncharacterized protein</fullName>
    </submittedName>
</protein>
<dbReference type="EMBL" id="SLXB01000012">
    <property type="protein sequence ID" value="TCO91615.1"/>
    <property type="molecule type" value="Genomic_DNA"/>
</dbReference>
<organism evidence="1 2">
    <name type="scientific">Prevotella heparinolytica</name>
    <dbReference type="NCBI Taxonomy" id="28113"/>
    <lineage>
        <taxon>Bacteria</taxon>
        <taxon>Pseudomonadati</taxon>
        <taxon>Bacteroidota</taxon>
        <taxon>Bacteroidia</taxon>
        <taxon>Bacteroidales</taxon>
        <taxon>Bacteroidaceae</taxon>
        <taxon>Bacteroides</taxon>
    </lineage>
</organism>
<gene>
    <name evidence="1" type="ORF">EV202_11229</name>
</gene>
<evidence type="ECO:0000313" key="2">
    <source>
        <dbReference type="Proteomes" id="UP000295600"/>
    </source>
</evidence>
<reference evidence="1 2" key="1">
    <citation type="submission" date="2019-03" db="EMBL/GenBank/DDBJ databases">
        <title>Genomic Encyclopedia of Type Strains, Phase IV (KMG-IV): sequencing the most valuable type-strain genomes for metagenomic binning, comparative biology and taxonomic classification.</title>
        <authorList>
            <person name="Goeker M."/>
        </authorList>
    </citation>
    <scope>NUCLEOTIDE SEQUENCE [LARGE SCALE GENOMIC DNA]</scope>
    <source>
        <strain evidence="1 2">DSM 23917</strain>
    </source>
</reference>
<proteinExistence type="predicted"/>
<evidence type="ECO:0000313" key="1">
    <source>
        <dbReference type="EMBL" id="TCO91615.1"/>
    </source>
</evidence>
<comment type="caution">
    <text evidence="1">The sequence shown here is derived from an EMBL/GenBank/DDBJ whole genome shotgun (WGS) entry which is preliminary data.</text>
</comment>